<dbReference type="Pfam" id="PF22352">
    <property type="entry name" value="K319L-like_PKD"/>
    <property type="match status" value="1"/>
</dbReference>
<reference evidence="5 6" key="1">
    <citation type="submission" date="2020-08" db="EMBL/GenBank/DDBJ databases">
        <title>Genomic Encyclopedia of Type Strains, Phase III (KMG-III): the genomes of soil and plant-associated and newly described type strains.</title>
        <authorList>
            <person name="Whitman W."/>
        </authorList>
    </citation>
    <scope>NUCLEOTIDE SEQUENCE [LARGE SCALE GENOMIC DNA]</scope>
    <source>
        <strain evidence="5 6">CECT 8571</strain>
    </source>
</reference>
<name>A0A839UQS5_9GAMM</name>
<dbReference type="SUPFAM" id="SSF74853">
    <property type="entry name" value="Lamin A/C globular tail domain"/>
    <property type="match status" value="1"/>
</dbReference>
<dbReference type="Pfam" id="PF18911">
    <property type="entry name" value="PKD_4"/>
    <property type="match status" value="2"/>
</dbReference>
<feature type="compositionally biased region" description="Gly residues" evidence="1">
    <location>
        <begin position="184"/>
        <end position="195"/>
    </location>
</feature>
<dbReference type="InterPro" id="IPR016195">
    <property type="entry name" value="Pol/histidinol_Pase-like"/>
</dbReference>
<feature type="domain" description="PKD" evidence="3">
    <location>
        <begin position="660"/>
        <end position="742"/>
    </location>
</feature>
<dbReference type="InterPro" id="IPR036415">
    <property type="entry name" value="Lamin_tail_dom_sf"/>
</dbReference>
<dbReference type="CDD" id="cd00146">
    <property type="entry name" value="PKD"/>
    <property type="match status" value="2"/>
</dbReference>
<dbReference type="AlphaFoldDB" id="A0A839UQS5"/>
<dbReference type="EMBL" id="JACHXZ010000001">
    <property type="protein sequence ID" value="MBB3167898.1"/>
    <property type="molecule type" value="Genomic_DNA"/>
</dbReference>
<evidence type="ECO:0000256" key="1">
    <source>
        <dbReference type="SAM" id="MobiDB-lite"/>
    </source>
</evidence>
<dbReference type="Gene3D" id="2.60.40.10">
    <property type="entry name" value="Immunoglobulins"/>
    <property type="match status" value="3"/>
</dbReference>
<gene>
    <name evidence="5" type="ORF">FHS30_001074</name>
</gene>
<evidence type="ECO:0000259" key="3">
    <source>
        <dbReference type="PROSITE" id="PS50093"/>
    </source>
</evidence>
<feature type="domain" description="LTD" evidence="4">
    <location>
        <begin position="30"/>
        <end position="147"/>
    </location>
</feature>
<evidence type="ECO:0000256" key="2">
    <source>
        <dbReference type="SAM" id="SignalP"/>
    </source>
</evidence>
<dbReference type="PANTHER" id="PTHR36842">
    <property type="entry name" value="PROTEIN TOLB HOMOLOG"/>
    <property type="match status" value="1"/>
</dbReference>
<protein>
    <submittedName>
        <fullName evidence="5">PKD repeat protein</fullName>
    </submittedName>
</protein>
<dbReference type="Gene3D" id="2.60.40.1260">
    <property type="entry name" value="Lamin Tail domain"/>
    <property type="match status" value="1"/>
</dbReference>
<dbReference type="Proteomes" id="UP000559987">
    <property type="component" value="Unassembled WGS sequence"/>
</dbReference>
<evidence type="ECO:0000313" key="5">
    <source>
        <dbReference type="EMBL" id="MBB3167898.1"/>
    </source>
</evidence>
<dbReference type="InterPro" id="IPR013783">
    <property type="entry name" value="Ig-like_fold"/>
</dbReference>
<dbReference type="RefSeq" id="WP_183908996.1">
    <property type="nucleotide sequence ID" value="NZ_JACHXZ010000001.1"/>
</dbReference>
<feature type="domain" description="PKD" evidence="3">
    <location>
        <begin position="742"/>
        <end position="827"/>
    </location>
</feature>
<feature type="chain" id="PRO_5032414981" evidence="2">
    <location>
        <begin position="36"/>
        <end position="910"/>
    </location>
</feature>
<evidence type="ECO:0000259" key="4">
    <source>
        <dbReference type="PROSITE" id="PS51841"/>
    </source>
</evidence>
<sequence>MNISTSNGRTRLHQVFSSFRHLIFATLLCSPVVQGAVVVTEIMQNPNAVSDASGEWFEVFNTGSADVNLNGWTLRDNGSDSHVVNRDVVIAAGTYAILGRNGDATTNGGIGVDYQYSGITLANSADEIILVQPDGTVEDSVYYGLSGWPNPTGASMELMSASLDNNVAGNWSTATNVMASGDKGTPGSGPDGGPVGNRAPSVNAGFDKTLTLTGPSVSATLAGSASDPDGDPLTVQWVLAAGNAASVTLHTPSQANTDVTFTALGQFTFELSADDGQLVTTDTVTVNVVEYTPPPPAGSYNVYFGNTHAHSEYSDGNKANDPAFMDAASGFRYARDTGGLDWLILSEHNHSMAGMQLANFHAGKAEAASVDAESASFTPFLGTEWGTITTNGNPDGHVITVTDGLLGWEPGNYDVFIARSDYDALFNYVASVGSFVELAHPGSGDYSNLFNIPYNAVWDQAISLSAVKSGPAFAQETDYSNPSASSYQSRYFDLLLKGYHVGPTADQDTHYHNWGLANEQRTAVLATENSRAAILEALKAGRTYAVEDRNILVDFSANYTGQTFALADTVQMDVGTTVGFTVTVSDPDAGDSISQIELLSGAIDGSSVSTVTSVASDTLTWSVTPTAPTQVFYLARITQADGQKAWTAPIWLNPTGAPTGNTPPVANFSHTTSTLTASFVDSSSDSDGSVVSWTWDFGDGNVSSAQHPSHTYAAAGSYSVTLTVTDDAGATASSTGNVSVAVQQPPNASFTTAVNALTVSFTDASTDADGSVVAWLWDFGDGATDTQQHPTHSYGSVASYTVALTVTDTDGLTDTTTASVSTAAAAGCTNAAGTWDGVSFTCEEVDAVLDMTNNATFNQLSSGAGLRNSDTNRIINNRPIASMDHLSGLSKISGSDLTKLRDYVPTWLSR</sequence>
<organism evidence="5 6">
    <name type="scientific">Simiduia aestuariiviva</name>
    <dbReference type="NCBI Taxonomy" id="1510459"/>
    <lineage>
        <taxon>Bacteria</taxon>
        <taxon>Pseudomonadati</taxon>
        <taxon>Pseudomonadota</taxon>
        <taxon>Gammaproteobacteria</taxon>
        <taxon>Cellvibrionales</taxon>
        <taxon>Cellvibrionaceae</taxon>
        <taxon>Simiduia</taxon>
    </lineage>
</organism>
<feature type="region of interest" description="Disordered" evidence="1">
    <location>
        <begin position="177"/>
        <end position="200"/>
    </location>
</feature>
<keyword evidence="2" id="KW-0732">Signal</keyword>
<proteinExistence type="predicted"/>
<dbReference type="PANTHER" id="PTHR36842:SF1">
    <property type="entry name" value="PROTEIN TOLB"/>
    <property type="match status" value="1"/>
</dbReference>
<evidence type="ECO:0000313" key="6">
    <source>
        <dbReference type="Proteomes" id="UP000559987"/>
    </source>
</evidence>
<accession>A0A839UQS5</accession>
<dbReference type="InterPro" id="IPR001322">
    <property type="entry name" value="Lamin_tail_dom"/>
</dbReference>
<comment type="caution">
    <text evidence="5">The sequence shown here is derived from an EMBL/GenBank/DDBJ whole genome shotgun (WGS) entry which is preliminary data.</text>
</comment>
<dbReference type="Pfam" id="PF00932">
    <property type="entry name" value="LTD"/>
    <property type="match status" value="1"/>
</dbReference>
<dbReference type="SMART" id="SM00089">
    <property type="entry name" value="PKD"/>
    <property type="match status" value="3"/>
</dbReference>
<dbReference type="InterPro" id="IPR000601">
    <property type="entry name" value="PKD_dom"/>
</dbReference>
<dbReference type="PROSITE" id="PS50093">
    <property type="entry name" value="PKD"/>
    <property type="match status" value="2"/>
</dbReference>
<dbReference type="PROSITE" id="PS51841">
    <property type="entry name" value="LTD"/>
    <property type="match status" value="1"/>
</dbReference>
<dbReference type="Gene3D" id="3.20.20.140">
    <property type="entry name" value="Metal-dependent hydrolases"/>
    <property type="match status" value="1"/>
</dbReference>
<dbReference type="InterPro" id="IPR035986">
    <property type="entry name" value="PKD_dom_sf"/>
</dbReference>
<keyword evidence="6" id="KW-1185">Reference proteome</keyword>
<feature type="signal peptide" evidence="2">
    <location>
        <begin position="1"/>
        <end position="35"/>
    </location>
</feature>
<dbReference type="SUPFAM" id="SSF49299">
    <property type="entry name" value="PKD domain"/>
    <property type="match status" value="3"/>
</dbReference>
<dbReference type="InterPro" id="IPR022409">
    <property type="entry name" value="PKD/Chitinase_dom"/>
</dbReference>
<dbReference type="SUPFAM" id="SSF89550">
    <property type="entry name" value="PHP domain-like"/>
    <property type="match status" value="1"/>
</dbReference>